<reference evidence="4" key="1">
    <citation type="journal article" date="2016" name="G3 (Bethesda)">
        <title>First Draft Assembly and Annotation of the Genome of a California Endemic Oak Quercus lobata Nee (Fagaceae).</title>
        <authorList>
            <person name="Sork V.L."/>
            <person name="Fitz-Gibbon S.T."/>
            <person name="Puiu D."/>
            <person name="Crepeau M."/>
            <person name="Gugger P.F."/>
            <person name="Sherman R."/>
            <person name="Stevens K."/>
            <person name="Langley C.H."/>
            <person name="Pellegrini M."/>
            <person name="Salzberg S.L."/>
        </authorList>
    </citation>
    <scope>NUCLEOTIDE SEQUENCE [LARGE SCALE GENOMIC DNA]</scope>
    <source>
        <strain evidence="4">cv. SW786</strain>
    </source>
</reference>
<feature type="domain" description="Stress-response A/B barrel" evidence="2">
    <location>
        <begin position="168"/>
        <end position="262"/>
    </location>
</feature>
<dbReference type="OrthoDB" id="42919at2759"/>
<dbReference type="FunCoup" id="A0A7N2KXC1">
    <property type="interactions" value="1222"/>
</dbReference>
<dbReference type="InterPro" id="IPR013097">
    <property type="entry name" value="Dabb"/>
</dbReference>
<dbReference type="Proteomes" id="UP000594261">
    <property type="component" value="Chromosome 2"/>
</dbReference>
<dbReference type="RefSeq" id="XP_030956003.1">
    <property type="nucleotide sequence ID" value="XM_031100143.1"/>
</dbReference>
<dbReference type="Gramene" id="QL02p060441:mrna">
    <property type="protein sequence ID" value="QL02p060441:mrna:CDS:1"/>
    <property type="gene ID" value="QL02p060441"/>
</dbReference>
<name>A0A7N2KXC1_QUELO</name>
<dbReference type="Pfam" id="PF07876">
    <property type="entry name" value="Dabb"/>
    <property type="match status" value="2"/>
</dbReference>
<dbReference type="SMART" id="SM00886">
    <property type="entry name" value="Dabb"/>
    <property type="match status" value="2"/>
</dbReference>
<dbReference type="Gene3D" id="3.30.70.100">
    <property type="match status" value="2"/>
</dbReference>
<reference evidence="3" key="2">
    <citation type="submission" date="2021-01" db="UniProtKB">
        <authorList>
            <consortium name="EnsemblPlants"/>
        </authorList>
    </citation>
    <scope>IDENTIFICATION</scope>
</reference>
<accession>A0A7N2KXC1</accession>
<dbReference type="OMA" id="KHPKRPF"/>
<feature type="domain" description="Stress-response A/B barrel" evidence="2">
    <location>
        <begin position="55"/>
        <end position="149"/>
    </location>
</feature>
<evidence type="ECO:0000313" key="4">
    <source>
        <dbReference type="Proteomes" id="UP000594261"/>
    </source>
</evidence>
<dbReference type="InterPro" id="IPR044662">
    <property type="entry name" value="HS1/DABB1-like"/>
</dbReference>
<dbReference type="KEGG" id="qlo:115978121"/>
<dbReference type="PANTHER" id="PTHR33178">
    <property type="match status" value="1"/>
</dbReference>
<dbReference type="PROSITE" id="PS51502">
    <property type="entry name" value="S_R_A_B_BARREL"/>
    <property type="match status" value="2"/>
</dbReference>
<evidence type="ECO:0000256" key="1">
    <source>
        <dbReference type="ARBA" id="ARBA00011738"/>
    </source>
</evidence>
<evidence type="ECO:0000259" key="2">
    <source>
        <dbReference type="PROSITE" id="PS51502"/>
    </source>
</evidence>
<dbReference type="PANTHER" id="PTHR33178:SF3">
    <property type="entry name" value="STRESS-RESPONSE A_B BARREL DOMAIN-CONTAINING PROTEIN UP3"/>
    <property type="match status" value="1"/>
</dbReference>
<organism evidence="3 4">
    <name type="scientific">Quercus lobata</name>
    <name type="common">Valley oak</name>
    <dbReference type="NCBI Taxonomy" id="97700"/>
    <lineage>
        <taxon>Eukaryota</taxon>
        <taxon>Viridiplantae</taxon>
        <taxon>Streptophyta</taxon>
        <taxon>Embryophyta</taxon>
        <taxon>Tracheophyta</taxon>
        <taxon>Spermatophyta</taxon>
        <taxon>Magnoliopsida</taxon>
        <taxon>eudicotyledons</taxon>
        <taxon>Gunneridae</taxon>
        <taxon>Pentapetalae</taxon>
        <taxon>rosids</taxon>
        <taxon>fabids</taxon>
        <taxon>Fagales</taxon>
        <taxon>Fagaceae</taxon>
        <taxon>Quercus</taxon>
    </lineage>
</organism>
<evidence type="ECO:0000313" key="3">
    <source>
        <dbReference type="EnsemblPlants" id="QL02p060441:mrna:CDS:1"/>
    </source>
</evidence>
<gene>
    <name evidence="3" type="primary">LOC115978121</name>
</gene>
<dbReference type="GeneID" id="115978121"/>
<proteinExistence type="predicted"/>
<dbReference type="EnsemblPlants" id="QL02p060441:mrna">
    <property type="protein sequence ID" value="QL02p060441:mrna:CDS:1"/>
    <property type="gene ID" value="QL02p060441"/>
</dbReference>
<sequence length="272" mass="29906">MLCLKARTLFSPSFSNTFSPPIRLPHLKPSFSFKPYTQSPKSKPTTNIKMSSETIEHVVLFKVKDNTDPSKVNAMVNGLNALISLEQVVHITAGPVLRTRSQPLTFTHVLHSRYKSKDDLAAYSAHPSHDSVVKENVLPIIDDIMAVDWVSSSSSDEGHVYSVPSGSAVKLTLLKLKENLGEDVKSEIFRAIKGIKDSFPQISQISYGENFSPARAKGYTLASLAVYPGVSDLEAVDSNHEFVNSQKDKVRDYLESVVVVDYVVPSPQSASL</sequence>
<dbReference type="AlphaFoldDB" id="A0A7N2KXC1"/>
<dbReference type="InterPro" id="IPR011008">
    <property type="entry name" value="Dimeric_a/b-barrel"/>
</dbReference>
<dbReference type="InParanoid" id="A0A7N2KXC1"/>
<dbReference type="SUPFAM" id="SSF54909">
    <property type="entry name" value="Dimeric alpha+beta barrel"/>
    <property type="match status" value="2"/>
</dbReference>
<keyword evidence="4" id="KW-1185">Reference proteome</keyword>
<protein>
    <recommendedName>
        <fullName evidence="2">Stress-response A/B barrel domain-containing protein</fullName>
    </recommendedName>
</protein>
<comment type="subunit">
    <text evidence="1">Homodimer.</text>
</comment>